<dbReference type="InterPro" id="IPR006311">
    <property type="entry name" value="TAT_signal"/>
</dbReference>
<keyword evidence="4" id="KW-1185">Reference proteome</keyword>
<dbReference type="EMBL" id="JACCBG010000001">
    <property type="protein sequence ID" value="NYD40907.1"/>
    <property type="molecule type" value="Genomic_DNA"/>
</dbReference>
<dbReference type="Gene3D" id="2.60.40.10">
    <property type="entry name" value="Immunoglobulins"/>
    <property type="match status" value="1"/>
</dbReference>
<dbReference type="AlphaFoldDB" id="A0A7Y9E4N5"/>
<protein>
    <recommendedName>
        <fullName evidence="2">Bacterial Ig-like domain-containing protein</fullName>
    </recommendedName>
</protein>
<comment type="caution">
    <text evidence="3">The sequence shown here is derived from an EMBL/GenBank/DDBJ whole genome shotgun (WGS) entry which is preliminary data.</text>
</comment>
<dbReference type="Pfam" id="PF16640">
    <property type="entry name" value="Big_3_5"/>
    <property type="match status" value="1"/>
</dbReference>
<reference evidence="3 4" key="1">
    <citation type="submission" date="2020-07" db="EMBL/GenBank/DDBJ databases">
        <title>Sequencing the genomes of 1000 actinobacteria strains.</title>
        <authorList>
            <person name="Klenk H.-P."/>
        </authorList>
    </citation>
    <scope>NUCLEOTIDE SEQUENCE [LARGE SCALE GENOMIC DNA]</scope>
    <source>
        <strain evidence="3 4">DSM 21350</strain>
    </source>
</reference>
<dbReference type="GO" id="GO:0005975">
    <property type="term" value="P:carbohydrate metabolic process"/>
    <property type="evidence" value="ECO:0007669"/>
    <property type="project" value="UniProtKB-ARBA"/>
</dbReference>
<name>A0A7Y9E4N5_9ACTN</name>
<feature type="domain" description="Bacterial Ig-like" evidence="2">
    <location>
        <begin position="203"/>
        <end position="288"/>
    </location>
</feature>
<evidence type="ECO:0000259" key="2">
    <source>
        <dbReference type="Pfam" id="PF16640"/>
    </source>
</evidence>
<dbReference type="InterPro" id="IPR032109">
    <property type="entry name" value="Big_3_5"/>
</dbReference>
<dbReference type="InterPro" id="IPR013783">
    <property type="entry name" value="Ig-like_fold"/>
</dbReference>
<accession>A0A7Y9E4N5</accession>
<sequence length="290" mass="28926">MNVSRTGRRLVVSGVATAVAAAGLVGASTGAATAADATKTGTSTYTCTFPVIGDQQVPVDMTIPNISAGFPTIPAGLPLSQGSLNASYIFHANPTVAALLPSVSGLGSDDLSLLLGSTVVKVANLTLGAPTAGTDPGSLDIPATATNSDFSVPGAGVYDLTMPKAFTLTGTSALGPVAVPCTTSDAAVLDTLTVVKNDSMVTTKAPAKVRKGKVAKIVTTVAGGVTPFSGKVTVLDGRKKLGTAKLSSAGNAVYKAKGLKVGKHKITVRYAGDAFRNAGKSKAVVVRVVK</sequence>
<proteinExistence type="predicted"/>
<dbReference type="Proteomes" id="UP000535511">
    <property type="component" value="Unassembled WGS sequence"/>
</dbReference>
<gene>
    <name evidence="3" type="ORF">BJZ21_000990</name>
</gene>
<dbReference type="RefSeq" id="WP_179662729.1">
    <property type="nucleotide sequence ID" value="NZ_JACCBG010000001.1"/>
</dbReference>
<evidence type="ECO:0000313" key="3">
    <source>
        <dbReference type="EMBL" id="NYD40907.1"/>
    </source>
</evidence>
<feature type="signal peptide" evidence="1">
    <location>
        <begin position="1"/>
        <end position="34"/>
    </location>
</feature>
<keyword evidence="1" id="KW-0732">Signal</keyword>
<organism evidence="3 4">
    <name type="scientific">Nocardioides panaciterrulae</name>
    <dbReference type="NCBI Taxonomy" id="661492"/>
    <lineage>
        <taxon>Bacteria</taxon>
        <taxon>Bacillati</taxon>
        <taxon>Actinomycetota</taxon>
        <taxon>Actinomycetes</taxon>
        <taxon>Propionibacteriales</taxon>
        <taxon>Nocardioidaceae</taxon>
        <taxon>Nocardioides</taxon>
    </lineage>
</organism>
<evidence type="ECO:0000313" key="4">
    <source>
        <dbReference type="Proteomes" id="UP000535511"/>
    </source>
</evidence>
<dbReference type="PROSITE" id="PS51318">
    <property type="entry name" value="TAT"/>
    <property type="match status" value="1"/>
</dbReference>
<evidence type="ECO:0000256" key="1">
    <source>
        <dbReference type="SAM" id="SignalP"/>
    </source>
</evidence>
<feature type="chain" id="PRO_5030763195" description="Bacterial Ig-like domain-containing protein" evidence="1">
    <location>
        <begin position="35"/>
        <end position="290"/>
    </location>
</feature>